<evidence type="ECO:0008006" key="18">
    <source>
        <dbReference type="Google" id="ProtNLM"/>
    </source>
</evidence>
<dbReference type="OrthoDB" id="27683at2759"/>
<evidence type="ECO:0000256" key="1">
    <source>
        <dbReference type="ARBA" id="ARBA00001913"/>
    </source>
</evidence>
<reference evidence="16" key="1">
    <citation type="journal article" date="2020" name="bioRxiv">
        <title>Comparative genomics of Chlamydomonas.</title>
        <authorList>
            <person name="Craig R.J."/>
            <person name="Hasan A.R."/>
            <person name="Ness R.W."/>
            <person name="Keightley P.D."/>
        </authorList>
    </citation>
    <scope>NUCLEOTIDE SEQUENCE</scope>
    <source>
        <strain evidence="16">CCAP 11/70</strain>
    </source>
</reference>
<feature type="compositionally biased region" description="Basic and acidic residues" evidence="9">
    <location>
        <begin position="1417"/>
        <end position="1429"/>
    </location>
</feature>
<evidence type="ECO:0000259" key="14">
    <source>
        <dbReference type="Pfam" id="PF18403"/>
    </source>
</evidence>
<dbReference type="PANTHER" id="PTHR11226:SF0">
    <property type="entry name" value="UDP-GLUCOSE:GLYCOPROTEIN GLUCOSYLTRANSFERASE"/>
    <property type="match status" value="1"/>
</dbReference>
<keyword evidence="7" id="KW-0256">Endoplasmic reticulum</keyword>
<evidence type="ECO:0000256" key="5">
    <source>
        <dbReference type="ARBA" id="ARBA00022679"/>
    </source>
</evidence>
<dbReference type="Pfam" id="PF18401">
    <property type="entry name" value="Thioredoxin_13"/>
    <property type="match status" value="1"/>
</dbReference>
<organism evidence="16 17">
    <name type="scientific">Edaphochlamys debaryana</name>
    <dbReference type="NCBI Taxonomy" id="47281"/>
    <lineage>
        <taxon>Eukaryota</taxon>
        <taxon>Viridiplantae</taxon>
        <taxon>Chlorophyta</taxon>
        <taxon>core chlorophytes</taxon>
        <taxon>Chlorophyceae</taxon>
        <taxon>CS clade</taxon>
        <taxon>Chlamydomonadales</taxon>
        <taxon>Chlamydomonadales incertae sedis</taxon>
        <taxon>Edaphochlamys</taxon>
    </lineage>
</organism>
<dbReference type="EMBL" id="JAEHOE010000096">
    <property type="protein sequence ID" value="KAG2487497.1"/>
    <property type="molecule type" value="Genomic_DNA"/>
</dbReference>
<evidence type="ECO:0000259" key="11">
    <source>
        <dbReference type="Pfam" id="PF18400"/>
    </source>
</evidence>
<keyword evidence="5" id="KW-0808">Transferase</keyword>
<evidence type="ECO:0000256" key="9">
    <source>
        <dbReference type="SAM" id="MobiDB-lite"/>
    </source>
</evidence>
<dbReference type="UniPathway" id="UPA00378"/>
<name>A0A836BSV5_9CHLO</name>
<dbReference type="InterPro" id="IPR009448">
    <property type="entry name" value="UDP-g_GGtrans"/>
</dbReference>
<dbReference type="GO" id="GO:0051082">
    <property type="term" value="F:unfolded protein binding"/>
    <property type="evidence" value="ECO:0007669"/>
    <property type="project" value="TreeGrafter"/>
</dbReference>
<evidence type="ECO:0000256" key="3">
    <source>
        <dbReference type="ARBA" id="ARBA00004922"/>
    </source>
</evidence>
<accession>A0A836BSV5</accession>
<protein>
    <recommendedName>
        <fullName evidence="18">UDP-glucose:glycoprotein glucosyltransferase</fullName>
    </recommendedName>
</protein>
<feature type="region of interest" description="Disordered" evidence="9">
    <location>
        <begin position="436"/>
        <end position="465"/>
    </location>
</feature>
<comment type="cofactor">
    <cofactor evidence="1">
        <name>Ca(2+)</name>
        <dbReference type="ChEBI" id="CHEBI:29108"/>
    </cofactor>
</comment>
<evidence type="ECO:0000256" key="4">
    <source>
        <dbReference type="ARBA" id="ARBA00006351"/>
    </source>
</evidence>
<proteinExistence type="inferred from homology"/>
<evidence type="ECO:0000256" key="8">
    <source>
        <dbReference type="ARBA" id="ARBA00023180"/>
    </source>
</evidence>
<evidence type="ECO:0000256" key="6">
    <source>
        <dbReference type="ARBA" id="ARBA00022729"/>
    </source>
</evidence>
<feature type="compositionally biased region" description="Acidic residues" evidence="9">
    <location>
        <begin position="1430"/>
        <end position="1451"/>
    </location>
</feature>
<comment type="caution">
    <text evidence="16">The sequence shown here is derived from an EMBL/GenBank/DDBJ whole genome shotgun (WGS) entry which is preliminary data.</text>
</comment>
<dbReference type="Pfam" id="PF18404">
    <property type="entry name" value="Glyco_transf_24"/>
    <property type="match status" value="1"/>
</dbReference>
<feature type="signal peptide" evidence="10">
    <location>
        <begin position="1"/>
        <end position="21"/>
    </location>
</feature>
<evidence type="ECO:0000256" key="7">
    <source>
        <dbReference type="ARBA" id="ARBA00022824"/>
    </source>
</evidence>
<feature type="compositionally biased region" description="Basic and acidic residues" evidence="9">
    <location>
        <begin position="268"/>
        <end position="278"/>
    </location>
</feature>
<evidence type="ECO:0000259" key="13">
    <source>
        <dbReference type="Pfam" id="PF18402"/>
    </source>
</evidence>
<dbReference type="GO" id="GO:0018279">
    <property type="term" value="P:protein N-linked glycosylation via asparagine"/>
    <property type="evidence" value="ECO:0007669"/>
    <property type="project" value="TreeGrafter"/>
</dbReference>
<feature type="region of interest" description="Disordered" evidence="9">
    <location>
        <begin position="1749"/>
        <end position="1800"/>
    </location>
</feature>
<evidence type="ECO:0000259" key="12">
    <source>
        <dbReference type="Pfam" id="PF18401"/>
    </source>
</evidence>
<dbReference type="PANTHER" id="PTHR11226">
    <property type="entry name" value="UDP-GLUCOSE GLYCOPROTEIN:GLUCOSYLTRANSFERASE"/>
    <property type="match status" value="1"/>
</dbReference>
<feature type="region of interest" description="Disordered" evidence="9">
    <location>
        <begin position="1415"/>
        <end position="1459"/>
    </location>
</feature>
<dbReference type="InterPro" id="IPR029044">
    <property type="entry name" value="Nucleotide-diphossugar_trans"/>
</dbReference>
<feature type="chain" id="PRO_5032959910" description="UDP-glucose:glycoprotein glucosyltransferase" evidence="10">
    <location>
        <begin position="22"/>
        <end position="1800"/>
    </location>
</feature>
<dbReference type="Pfam" id="PF06427">
    <property type="entry name" value="UDP-g_GGTase"/>
    <property type="match status" value="1"/>
</dbReference>
<dbReference type="Proteomes" id="UP000612055">
    <property type="component" value="Unassembled WGS sequence"/>
</dbReference>
<dbReference type="CDD" id="cd06432">
    <property type="entry name" value="GT8_HUGT1_C_like"/>
    <property type="match status" value="1"/>
</dbReference>
<dbReference type="InterPro" id="IPR040694">
    <property type="entry name" value="UGGT_TRXL_2"/>
</dbReference>
<sequence length="1800" mass="189161">MFVARLLAGLALAAALQGAVAVKPKGASLTLKARFNATSYMLEAAEFLAEEDSSLVWPFLERMAALGDAAGGGEEACWGGITRGAQELLTPSVGKLVPLVLGSRQYAAKLQMVRQLAAQFHPGQTACCFVALWGRVAASPEQLRALLEGGEEAAAAAAAPADPPGAEPEQVFEFDHVLGSGPAPTDGRSTAILYAAPGLPCFAPLHALLQQAAAGDVGAAPVAYAFRPLLQEHCESASGCASAGTGGPLLLPGWGVEAALKSTEYSAMDDREREEQRQEQGSSSGQGSDEDLFGAGEGAVVRGFRFDVLAARRPALRQELLTFRDQLAAGDEGEEKELKVWDLKDVGLAAAQRILGSGDPLALLGEVSQGFPGLVASLSRQPVNPSLRSAAGAAQQHLAAGQGFVLLNGLGLDLGSTDFFGLLTRLRNEMRLRDALAAPPAPPPPASSTSAPASPPRGGLGLPPGLANRLMALRSAEEGAVQGGPGGGEEEPRLSLGSPSVMAKHVAWLNNLERDPRFSRFGHSVAELLNTFPGRLRPLARNVFTAVFVAEPLCPESLELAAAVDQMNQGGYPIRFGVVFHLPSVVARLVIARRHPHLQSQVPTWDEMDASERFGRAFATLREAFGPGAAWKMWSSVGAHMEDHSAAERAAAVERAFRAVWAATAKAPPSGARAKAAARKSGADALKMLQEGTGYAAEVGMQLSDTAAWLLARGLVAPPSASQLEIIGAAAGGGDAEWCEAPPLAWLNGLAGRTPGAGQGGPTEELMYKVMTEMQRLQEWVYFGRLTDETAGGDVLAAVLGLAGAVERSNPRIAGPAAKKAPLVPLAPLLAHPAAALLRPLWTGGEGEGAEGEGGEPPAASAVPAVTHYLAADLGSEPGRALLAEALRYLASSPASPSARLVLLPNPAHPAQPPSMLEAVVLGALRLTDPASKGGPVSRDKVVSFLAKLLGDASLVARLGGPLEQGSAEEARVAAKYATDAGLDGDRVLELLIRIVDEGLGGDGRSVRGGTPSQAYRHALAALATGPLRLAPGAAAVVTNGRVTHVHRPEGGEPLELLAEDFPLLEKVAGAALAAAAAEALAEAHAEEPLGGIPPGLSSGPSRDALADTAAAVAAALALAAREAGADGGGAGAGGRGGGGGSAGAFQEVVRSLRGHVIQVPGAPDAPFHIDAVINPLTRQAQRLSALLLLLRSCLGPSMTLALNPQRDLTEMPLKSYYRYALPSGLSPASPGAPPSPPGAPAAYFPRLPPRRVLTLNLDVPEPWLVEPSLALHDLDNLRLEDVAGEVAYAEYELDSVMLTGSCVDVTSSGRMTSPRGLQLWLGTPSRPHTVDTLVMANLAYFQLKASPGRWLLSLAPGRSREVYELRSSTGTSLGAWADEEEGAAGGRAAGDSDVATQVLVSSFSGKHMILRVRKRPGQEGEDVLRQAGEEAEPEGYEAEADEDDEYADSDEGSKAKGSAPALLGGPVINVFTVASGHMYERLQKIMILSVLRNTKSKVKFWIIKNYMSPQHKQVIPAMAKKFGFEYEFVTYKWPHWLHKQTDKQRLIWAYKILFLDVLFPLGVDRIIFVDSDQVVRTDLAELYHMDIKGAPYAYTPFCDNNREMDEYRFWKGGFWKDHLQGKPYHISALYLVDLRRFRQLAAGDQLRVVYDQLSKDPNSLANLDQDLPNYAQHNIKIHSLPQEWLWCESWCGNATKTKAKTIDLCNNPKTKEPKLTAARRIIGPTWGELDAAQEAVTAEVQLELEAAESGAPLPPHEPGAEAEAGPEGAAGAGADGADGAGEGVSDPGEGPAGSDHSEL</sequence>
<keyword evidence="6 10" id="KW-0732">Signal</keyword>
<comment type="subcellular location">
    <subcellularLocation>
        <location evidence="2">Endoplasmic reticulum lumen</location>
    </subcellularLocation>
</comment>
<dbReference type="InterPro" id="IPR040692">
    <property type="entry name" value="UGGT_TRXL_3"/>
</dbReference>
<evidence type="ECO:0000259" key="15">
    <source>
        <dbReference type="Pfam" id="PF18404"/>
    </source>
</evidence>
<feature type="compositionally biased region" description="Gly residues" evidence="9">
    <location>
        <begin position="1769"/>
        <end position="1783"/>
    </location>
</feature>
<feature type="region of interest" description="Disordered" evidence="9">
    <location>
        <begin position="267"/>
        <end position="292"/>
    </location>
</feature>
<dbReference type="SUPFAM" id="SSF53448">
    <property type="entry name" value="Nucleotide-diphospho-sugar transferases"/>
    <property type="match status" value="1"/>
</dbReference>
<keyword evidence="8" id="KW-0325">Glycoprotein</keyword>
<comment type="similarity">
    <text evidence="4">Belongs to the glycosyltransferase 8 family.</text>
</comment>
<feature type="domain" description="Glucosyltransferase 24 catalytic" evidence="15">
    <location>
        <begin position="1469"/>
        <end position="1733"/>
    </location>
</feature>
<dbReference type="InterPro" id="IPR040497">
    <property type="entry name" value="Glyco_transf_24"/>
</dbReference>
<dbReference type="GO" id="GO:0036503">
    <property type="term" value="P:ERAD pathway"/>
    <property type="evidence" value="ECO:0007669"/>
    <property type="project" value="TreeGrafter"/>
</dbReference>
<evidence type="ECO:0000313" key="17">
    <source>
        <dbReference type="Proteomes" id="UP000612055"/>
    </source>
</evidence>
<gene>
    <name evidence="16" type="ORF">HYH03_013916</name>
</gene>
<dbReference type="Pfam" id="PF18403">
    <property type="entry name" value="Thioredoxin_15"/>
    <property type="match status" value="1"/>
</dbReference>
<feature type="domain" description="UGGT thioredoxin-like" evidence="12">
    <location>
        <begin position="336"/>
        <end position="436"/>
    </location>
</feature>
<dbReference type="GO" id="GO:0005788">
    <property type="term" value="C:endoplasmic reticulum lumen"/>
    <property type="evidence" value="ECO:0007669"/>
    <property type="project" value="UniProtKB-SubCell"/>
</dbReference>
<dbReference type="Gene3D" id="3.90.550.10">
    <property type="entry name" value="Spore Coat Polysaccharide Biosynthesis Protein SpsA, Chain A"/>
    <property type="match status" value="1"/>
</dbReference>
<evidence type="ECO:0000256" key="10">
    <source>
        <dbReference type="SAM" id="SignalP"/>
    </source>
</evidence>
<dbReference type="InterPro" id="IPR040525">
    <property type="entry name" value="UGGT_TRXL_4"/>
</dbReference>
<dbReference type="InterPro" id="IPR040693">
    <property type="entry name" value="UGGT_TRXL_1"/>
</dbReference>
<dbReference type="Pfam" id="PF18402">
    <property type="entry name" value="Thioredoxin_14"/>
    <property type="match status" value="1"/>
</dbReference>
<comment type="pathway">
    <text evidence="3">Protein modification; protein glycosylation.</text>
</comment>
<keyword evidence="17" id="KW-1185">Reference proteome</keyword>
<feature type="domain" description="UDP-glucose:glycoprotein glucosyltransferase thioredoxin-like" evidence="14">
    <location>
        <begin position="863"/>
        <end position="1088"/>
    </location>
</feature>
<feature type="domain" description="UGGT thioredoxin-like" evidence="11">
    <location>
        <begin position="37"/>
        <end position="236"/>
    </location>
</feature>
<evidence type="ECO:0000313" key="16">
    <source>
        <dbReference type="EMBL" id="KAG2487497.1"/>
    </source>
</evidence>
<dbReference type="GO" id="GO:0003980">
    <property type="term" value="F:UDP-glucose:glycoprotein glucosyltransferase activity"/>
    <property type="evidence" value="ECO:0007669"/>
    <property type="project" value="InterPro"/>
</dbReference>
<feature type="domain" description="UGGT thioredoxin-like" evidence="13">
    <location>
        <begin position="504"/>
        <end position="659"/>
    </location>
</feature>
<evidence type="ECO:0000256" key="2">
    <source>
        <dbReference type="ARBA" id="ARBA00004319"/>
    </source>
</evidence>
<dbReference type="Pfam" id="PF18400">
    <property type="entry name" value="Thioredoxin_12"/>
    <property type="match status" value="1"/>
</dbReference>